<gene>
    <name evidence="6" type="ORF">RFULGI_LOCUS4633</name>
</gene>
<dbReference type="Gene3D" id="3.40.50.720">
    <property type="entry name" value="NAD(P)-binding Rossmann-like Domain"/>
    <property type="match status" value="1"/>
</dbReference>
<feature type="domain" description="Protein kinase" evidence="5">
    <location>
        <begin position="1"/>
        <end position="87"/>
    </location>
</feature>
<dbReference type="FunFam" id="3.40.50.720:FF:000022">
    <property type="entry name" value="Cinnamyl alcohol dehydrogenase"/>
    <property type="match status" value="1"/>
</dbReference>
<dbReference type="InterPro" id="IPR013149">
    <property type="entry name" value="ADH-like_C"/>
</dbReference>
<dbReference type="Pfam" id="PF07714">
    <property type="entry name" value="PK_Tyr_Ser-Thr"/>
    <property type="match status" value="1"/>
</dbReference>
<dbReference type="EMBL" id="CAJVPZ010004713">
    <property type="protein sequence ID" value="CAG8550621.1"/>
    <property type="molecule type" value="Genomic_DNA"/>
</dbReference>
<dbReference type="OrthoDB" id="1879366at2759"/>
<evidence type="ECO:0000313" key="7">
    <source>
        <dbReference type="Proteomes" id="UP000789396"/>
    </source>
</evidence>
<dbReference type="SUPFAM" id="SSF51735">
    <property type="entry name" value="NAD(P)-binding Rossmann-fold domains"/>
    <property type="match status" value="1"/>
</dbReference>
<keyword evidence="4" id="KW-0560">Oxidoreductase</keyword>
<evidence type="ECO:0000259" key="5">
    <source>
        <dbReference type="PROSITE" id="PS50011"/>
    </source>
</evidence>
<organism evidence="6 7">
    <name type="scientific">Racocetra fulgida</name>
    <dbReference type="NCBI Taxonomy" id="60492"/>
    <lineage>
        <taxon>Eukaryota</taxon>
        <taxon>Fungi</taxon>
        <taxon>Fungi incertae sedis</taxon>
        <taxon>Mucoromycota</taxon>
        <taxon>Glomeromycotina</taxon>
        <taxon>Glomeromycetes</taxon>
        <taxon>Diversisporales</taxon>
        <taxon>Gigasporaceae</taxon>
        <taxon>Racocetra</taxon>
    </lineage>
</organism>
<dbReference type="GO" id="GO:0046872">
    <property type="term" value="F:metal ion binding"/>
    <property type="evidence" value="ECO:0007669"/>
    <property type="project" value="UniProtKB-KW"/>
</dbReference>
<dbReference type="AlphaFoldDB" id="A0A9N9FPD1"/>
<dbReference type="CDD" id="cd05283">
    <property type="entry name" value="CAD1"/>
    <property type="match status" value="1"/>
</dbReference>
<keyword evidence="7" id="KW-1185">Reference proteome</keyword>
<comment type="cofactor">
    <cofactor evidence="1">
        <name>Zn(2+)</name>
        <dbReference type="ChEBI" id="CHEBI:29105"/>
    </cofactor>
</comment>
<dbReference type="Pfam" id="PF00107">
    <property type="entry name" value="ADH_zinc_N"/>
    <property type="match status" value="1"/>
</dbReference>
<keyword evidence="3" id="KW-0862">Zinc</keyword>
<dbReference type="GO" id="GO:0016616">
    <property type="term" value="F:oxidoreductase activity, acting on the CH-OH group of donors, NAD or NADP as acceptor"/>
    <property type="evidence" value="ECO:0007669"/>
    <property type="project" value="InterPro"/>
</dbReference>
<keyword evidence="2" id="KW-0479">Metal-binding</keyword>
<dbReference type="Gene3D" id="1.10.510.10">
    <property type="entry name" value="Transferase(Phosphotransferase) domain 1"/>
    <property type="match status" value="1"/>
</dbReference>
<evidence type="ECO:0000256" key="4">
    <source>
        <dbReference type="ARBA" id="ARBA00023002"/>
    </source>
</evidence>
<dbReference type="PROSITE" id="PS50011">
    <property type="entry name" value="PROTEIN_KINASE_DOM"/>
    <property type="match status" value="1"/>
</dbReference>
<dbReference type="InterPro" id="IPR000719">
    <property type="entry name" value="Prot_kinase_dom"/>
</dbReference>
<dbReference type="Proteomes" id="UP000789396">
    <property type="component" value="Unassembled WGS sequence"/>
</dbReference>
<feature type="non-terminal residue" evidence="6">
    <location>
        <position position="1"/>
    </location>
</feature>
<dbReference type="GO" id="GO:0004672">
    <property type="term" value="F:protein kinase activity"/>
    <property type="evidence" value="ECO:0007669"/>
    <property type="project" value="InterPro"/>
</dbReference>
<evidence type="ECO:0000256" key="2">
    <source>
        <dbReference type="ARBA" id="ARBA00022723"/>
    </source>
</evidence>
<dbReference type="GO" id="GO:0005524">
    <property type="term" value="F:ATP binding"/>
    <property type="evidence" value="ECO:0007669"/>
    <property type="project" value="InterPro"/>
</dbReference>
<dbReference type="SUPFAM" id="SSF56112">
    <property type="entry name" value="Protein kinase-like (PK-like)"/>
    <property type="match status" value="1"/>
</dbReference>
<evidence type="ECO:0000256" key="3">
    <source>
        <dbReference type="ARBA" id="ARBA00022833"/>
    </source>
</evidence>
<sequence>PEVLNEKNYTPKADIYSIAMLMYYITVGKPPFFDRKHDQNLLLEIINGLRPTMPEGLPENFQHVMKLCWDQNPDRRPTAKDLYYYFLSEYEAEFQNPTVKNVTIPNYGSVEIHESESTLYDVKFPKEQIDVTKEVEPASDYNDFFQQFRQKDKMPRLAMKGHLRMAEEFHGYAAFDKESELKPYSYTPKPLGDEDLEVGISHCAICGYDQLCPKRVFTYNDMWKDAEGVPTKYQTQGGYADKIRAHSRFVFHIPEEISSAEACPLLCAGLSTFAPLKRHKVGPGIKVGVSGIGGLGHMAIQWAAKMGAEVTAISHSEKYDEAIKLGATHFLNISDPVDVKKFIHSQDIILSTSCNPQADWSKYMNLIKNHGTLILIGLPEVPLQIPVFAFMRFVKVEGSLTGGLQDIKDMLAFAVKHNVRPWIQKIPMKDINEGIKIVRNGKAKYRVVLEN</sequence>
<dbReference type="SUPFAM" id="SSF50129">
    <property type="entry name" value="GroES-like"/>
    <property type="match status" value="1"/>
</dbReference>
<comment type="caution">
    <text evidence="6">The sequence shown here is derived from an EMBL/GenBank/DDBJ whole genome shotgun (WGS) entry which is preliminary data.</text>
</comment>
<evidence type="ECO:0000256" key="1">
    <source>
        <dbReference type="ARBA" id="ARBA00001947"/>
    </source>
</evidence>
<name>A0A9N9FPD1_9GLOM</name>
<dbReference type="InterPro" id="IPR001245">
    <property type="entry name" value="Ser-Thr/Tyr_kinase_cat_dom"/>
</dbReference>
<protein>
    <submittedName>
        <fullName evidence="6">14736_t:CDS:1</fullName>
    </submittedName>
</protein>
<dbReference type="InterPro" id="IPR036291">
    <property type="entry name" value="NAD(P)-bd_dom_sf"/>
</dbReference>
<dbReference type="InterPro" id="IPR011032">
    <property type="entry name" value="GroES-like_sf"/>
</dbReference>
<proteinExistence type="predicted"/>
<dbReference type="InterPro" id="IPR047109">
    <property type="entry name" value="CAD-like"/>
</dbReference>
<dbReference type="InterPro" id="IPR011009">
    <property type="entry name" value="Kinase-like_dom_sf"/>
</dbReference>
<evidence type="ECO:0000313" key="6">
    <source>
        <dbReference type="EMBL" id="CAG8550621.1"/>
    </source>
</evidence>
<dbReference type="Gene3D" id="3.90.180.10">
    <property type="entry name" value="Medium-chain alcohol dehydrogenases, catalytic domain"/>
    <property type="match status" value="1"/>
</dbReference>
<dbReference type="PANTHER" id="PTHR42683">
    <property type="entry name" value="ALDEHYDE REDUCTASE"/>
    <property type="match status" value="1"/>
</dbReference>
<accession>A0A9N9FPD1</accession>
<reference evidence="6" key="1">
    <citation type="submission" date="2021-06" db="EMBL/GenBank/DDBJ databases">
        <authorList>
            <person name="Kallberg Y."/>
            <person name="Tangrot J."/>
            <person name="Rosling A."/>
        </authorList>
    </citation>
    <scope>NUCLEOTIDE SEQUENCE</scope>
    <source>
        <strain evidence="6">IN212</strain>
    </source>
</reference>